<comment type="caution">
    <text evidence="2">The sequence shown here is derived from an EMBL/GenBank/DDBJ whole genome shotgun (WGS) entry which is preliminary data.</text>
</comment>
<dbReference type="PANTHER" id="PTHR27003:SF451">
    <property type="entry name" value="PROTEIN KINASE DOMAIN-CONTAINING PROTEIN"/>
    <property type="match status" value="1"/>
</dbReference>
<keyword evidence="3" id="KW-1185">Reference proteome</keyword>
<dbReference type="PROSITE" id="PS50011">
    <property type="entry name" value="PROTEIN_KINASE_DOM"/>
    <property type="match status" value="1"/>
</dbReference>
<gene>
    <name evidence="2" type="ORF">SLEP1_g10550</name>
</gene>
<feature type="domain" description="Protein kinase" evidence="1">
    <location>
        <begin position="1"/>
        <end position="380"/>
    </location>
</feature>
<evidence type="ECO:0000313" key="2">
    <source>
        <dbReference type="EMBL" id="GKU97401.1"/>
    </source>
</evidence>
<dbReference type="SMART" id="SM00219">
    <property type="entry name" value="TyrKc"/>
    <property type="match status" value="1"/>
</dbReference>
<evidence type="ECO:0000259" key="1">
    <source>
        <dbReference type="PROSITE" id="PS50011"/>
    </source>
</evidence>
<dbReference type="Proteomes" id="UP001054252">
    <property type="component" value="Unassembled WGS sequence"/>
</dbReference>
<dbReference type="Pfam" id="PF07714">
    <property type="entry name" value="PK_Tyr_Ser-Thr"/>
    <property type="match status" value="1"/>
</dbReference>
<dbReference type="GO" id="GO:0005524">
    <property type="term" value="F:ATP binding"/>
    <property type="evidence" value="ECO:0007669"/>
    <property type="project" value="InterPro"/>
</dbReference>
<dbReference type="InterPro" id="IPR045272">
    <property type="entry name" value="ANXUR1/2-like"/>
</dbReference>
<dbReference type="AlphaFoldDB" id="A0AAV5IID0"/>
<protein>
    <recommendedName>
        <fullName evidence="1">Protein kinase domain-containing protein</fullName>
    </recommendedName>
</protein>
<dbReference type="InterPro" id="IPR001245">
    <property type="entry name" value="Ser-Thr/Tyr_kinase_cat_dom"/>
</dbReference>
<dbReference type="GO" id="GO:0005886">
    <property type="term" value="C:plasma membrane"/>
    <property type="evidence" value="ECO:0007669"/>
    <property type="project" value="TreeGrafter"/>
</dbReference>
<dbReference type="GO" id="GO:0004714">
    <property type="term" value="F:transmembrane receptor protein tyrosine kinase activity"/>
    <property type="evidence" value="ECO:0007669"/>
    <property type="project" value="InterPro"/>
</dbReference>
<evidence type="ECO:0000313" key="3">
    <source>
        <dbReference type="Proteomes" id="UP001054252"/>
    </source>
</evidence>
<dbReference type="InterPro" id="IPR020635">
    <property type="entry name" value="Tyr_kinase_cat_dom"/>
</dbReference>
<name>A0AAV5IID0_9ROSI</name>
<proteinExistence type="predicted"/>
<dbReference type="GO" id="GO:0009506">
    <property type="term" value="C:plasmodesma"/>
    <property type="evidence" value="ECO:0007669"/>
    <property type="project" value="TreeGrafter"/>
</dbReference>
<dbReference type="SUPFAM" id="SSF56112">
    <property type="entry name" value="Protein kinase-like (PK-like)"/>
    <property type="match status" value="2"/>
</dbReference>
<reference evidence="2 3" key="1">
    <citation type="journal article" date="2021" name="Commun. Biol.">
        <title>The genome of Shorea leprosula (Dipterocarpaceae) highlights the ecological relevance of drought in aseasonal tropical rainforests.</title>
        <authorList>
            <person name="Ng K.K.S."/>
            <person name="Kobayashi M.J."/>
            <person name="Fawcett J.A."/>
            <person name="Hatakeyama M."/>
            <person name="Paape T."/>
            <person name="Ng C.H."/>
            <person name="Ang C.C."/>
            <person name="Tnah L.H."/>
            <person name="Lee C.T."/>
            <person name="Nishiyama T."/>
            <person name="Sese J."/>
            <person name="O'Brien M.J."/>
            <person name="Copetti D."/>
            <person name="Mohd Noor M.I."/>
            <person name="Ong R.C."/>
            <person name="Putra M."/>
            <person name="Sireger I.Z."/>
            <person name="Indrioko S."/>
            <person name="Kosugi Y."/>
            <person name="Izuno A."/>
            <person name="Isagi Y."/>
            <person name="Lee S.L."/>
            <person name="Shimizu K.K."/>
        </authorList>
    </citation>
    <scope>NUCLEOTIDE SEQUENCE [LARGE SCALE GENOMIC DNA]</scope>
    <source>
        <strain evidence="2">214</strain>
    </source>
</reference>
<dbReference type="EMBL" id="BPVZ01000011">
    <property type="protein sequence ID" value="GKU97401.1"/>
    <property type="molecule type" value="Genomic_DNA"/>
</dbReference>
<dbReference type="InterPro" id="IPR011009">
    <property type="entry name" value="Kinase-like_dom_sf"/>
</dbReference>
<sequence length="380" mass="43426">MLHNSMTSSIRRIHKPFHRKRYHSTCHVVVFYFLDQILVNLSTGLLSQLRHQNLVRLFSFCKEKDERMLVYEYLNHGALRDHLHKGGDPLPWKQRLEICIEAALMLQRSRLSICCYFGSLNTTTPTLLLGVKAPCTILLKQPQLLFHCSFPSLDFATSNKFWSFLGLKIWLLGHENDLMQWCKVYLIHRNVKSSNIILDKNWVAKLANFRVSKMVPPSTSKPKVLTKTNSRVAGKIAPVCLIEFLEIAFSCIHPKASERPTMGEVEVTLVLELWCQSYSSGSKLKDKRVCEAVKLKVNLMSFNLLEAEDLQEARSKNVGLMMFYVAGVGGVLCYSISPKRQGWLVKVQIGTMIVLNIASSHFHDRVAKSLAQESCTRCRR</sequence>
<organism evidence="2 3">
    <name type="scientific">Rubroshorea leprosula</name>
    <dbReference type="NCBI Taxonomy" id="152421"/>
    <lineage>
        <taxon>Eukaryota</taxon>
        <taxon>Viridiplantae</taxon>
        <taxon>Streptophyta</taxon>
        <taxon>Embryophyta</taxon>
        <taxon>Tracheophyta</taxon>
        <taxon>Spermatophyta</taxon>
        <taxon>Magnoliopsida</taxon>
        <taxon>eudicotyledons</taxon>
        <taxon>Gunneridae</taxon>
        <taxon>Pentapetalae</taxon>
        <taxon>rosids</taxon>
        <taxon>malvids</taxon>
        <taxon>Malvales</taxon>
        <taxon>Dipterocarpaceae</taxon>
        <taxon>Rubroshorea</taxon>
    </lineage>
</organism>
<accession>A0AAV5IID0</accession>
<dbReference type="InterPro" id="IPR000719">
    <property type="entry name" value="Prot_kinase_dom"/>
</dbReference>
<dbReference type="PANTHER" id="PTHR27003">
    <property type="entry name" value="OS07G0166700 PROTEIN"/>
    <property type="match status" value="1"/>
</dbReference>
<dbReference type="Gene3D" id="1.10.510.10">
    <property type="entry name" value="Transferase(Phosphotransferase) domain 1"/>
    <property type="match status" value="2"/>
</dbReference>